<accession>A0AAV9JV91</accession>
<sequence length="226" mass="23579">MFSRASCTDESWADSSCGKYCLDSADQGGGQYITACVAGGPFTCGLNTTLCMDDTDTFDIVGDTTIRLRDFQLGQAQTAAVELSPNANYTCDALAGNATASSTAETQTVTVSAGTQTVTVTAYAQSGIFTASSRSGFSTADIAGATVGTGAPLLLALAAAVFLIFRLRKKVREAEGWQRNGDNVALTSYYADAVRHSVAAPKQEEAITLASELDSHPEIAELDARK</sequence>
<comment type="caution">
    <text evidence="2">The sequence shown here is derived from an EMBL/GenBank/DDBJ whole genome shotgun (WGS) entry which is preliminary data.</text>
</comment>
<reference evidence="2 3" key="1">
    <citation type="submission" date="2021-11" db="EMBL/GenBank/DDBJ databases">
        <title>Black yeast isolated from Biological Soil Crust.</title>
        <authorList>
            <person name="Kurbessoian T."/>
        </authorList>
    </citation>
    <scope>NUCLEOTIDE SEQUENCE [LARGE SCALE GENOMIC DNA]</scope>
    <source>
        <strain evidence="2 3">CCFEE 5522</strain>
    </source>
</reference>
<proteinExistence type="predicted"/>
<keyword evidence="1" id="KW-0812">Transmembrane</keyword>
<evidence type="ECO:0000313" key="2">
    <source>
        <dbReference type="EMBL" id="KAK4548902.1"/>
    </source>
</evidence>
<protein>
    <recommendedName>
        <fullName evidence="4">Ig-like domain-containing protein</fullName>
    </recommendedName>
</protein>
<gene>
    <name evidence="2" type="ORF">LTR36_008675</name>
</gene>
<keyword evidence="1" id="KW-1133">Transmembrane helix</keyword>
<keyword evidence="1" id="KW-0472">Membrane</keyword>
<evidence type="ECO:0000256" key="1">
    <source>
        <dbReference type="SAM" id="Phobius"/>
    </source>
</evidence>
<dbReference type="EMBL" id="JAVFHQ010000006">
    <property type="protein sequence ID" value="KAK4548902.1"/>
    <property type="molecule type" value="Genomic_DNA"/>
</dbReference>
<organism evidence="2 3">
    <name type="scientific">Oleoguttula mirabilis</name>
    <dbReference type="NCBI Taxonomy" id="1507867"/>
    <lineage>
        <taxon>Eukaryota</taxon>
        <taxon>Fungi</taxon>
        <taxon>Dikarya</taxon>
        <taxon>Ascomycota</taxon>
        <taxon>Pezizomycotina</taxon>
        <taxon>Dothideomycetes</taxon>
        <taxon>Dothideomycetidae</taxon>
        <taxon>Mycosphaerellales</taxon>
        <taxon>Teratosphaeriaceae</taxon>
        <taxon>Oleoguttula</taxon>
    </lineage>
</organism>
<dbReference type="AlphaFoldDB" id="A0AAV9JV91"/>
<evidence type="ECO:0000313" key="3">
    <source>
        <dbReference type="Proteomes" id="UP001324427"/>
    </source>
</evidence>
<dbReference type="Proteomes" id="UP001324427">
    <property type="component" value="Unassembled WGS sequence"/>
</dbReference>
<evidence type="ECO:0008006" key="4">
    <source>
        <dbReference type="Google" id="ProtNLM"/>
    </source>
</evidence>
<feature type="transmembrane region" description="Helical" evidence="1">
    <location>
        <begin position="142"/>
        <end position="165"/>
    </location>
</feature>
<keyword evidence="3" id="KW-1185">Reference proteome</keyword>
<name>A0AAV9JV91_9PEZI</name>